<evidence type="ECO:0000256" key="7">
    <source>
        <dbReference type="ARBA" id="ARBA00023195"/>
    </source>
</evidence>
<sequence length="387" mass="44950">MSLTTCPECSGKVSDKAYSCPHCGFPLRDGISVPRRAKTPGKRRRNGTGTIVKLSGSRRKPFQVRVNTRIDEWGYPRYDVLGNFPDRVSADIALAEYNKDPFDIANRKKTFEEVFKDWYEWKYKAAVDTPGKRTSSQYCTLAAFKHCDQLHSRIMPNISALDLQQILDRDDLSHSMLEHIKTLFNQMYRYALQFDIVAKNCAEFVRIGKEDDTESGTPFTDEEIQKLWDHKDVPFVDTVLIYIYSGWRINELAGMPLESIDLDAWTFTGGLKNRYSRHRTVPIHSKIYEIVEARYDPRFHSLIYHDGTQDISQEKYREYFAQALTICGITEKHTPHDCRHTCNSLLLKAKVDRVARYKIMGHAGKDINERVYSHMTTEQLREELEKI</sequence>
<proteinExistence type="inferred from homology"/>
<dbReference type="InterPro" id="IPR013762">
    <property type="entry name" value="Integrase-like_cat_sf"/>
</dbReference>
<evidence type="ECO:0000256" key="4">
    <source>
        <dbReference type="ARBA" id="ARBA00022908"/>
    </source>
</evidence>
<dbReference type="Pfam" id="PF00589">
    <property type="entry name" value="Phage_integrase"/>
    <property type="match status" value="1"/>
</dbReference>
<evidence type="ECO:0000256" key="2">
    <source>
        <dbReference type="ARBA" id="ARBA00016082"/>
    </source>
</evidence>
<accession>A0A8S5PVU6</accession>
<dbReference type="PANTHER" id="PTHR30629:SF2">
    <property type="entry name" value="PROPHAGE INTEGRASE INTS-RELATED"/>
    <property type="match status" value="1"/>
</dbReference>
<dbReference type="SUPFAM" id="SSF56349">
    <property type="entry name" value="DNA breaking-rejoining enzymes"/>
    <property type="match status" value="1"/>
</dbReference>
<dbReference type="GO" id="GO:0044826">
    <property type="term" value="P:viral genome integration into host DNA"/>
    <property type="evidence" value="ECO:0007669"/>
    <property type="project" value="UniProtKB-KW"/>
</dbReference>
<dbReference type="InterPro" id="IPR050808">
    <property type="entry name" value="Phage_Integrase"/>
</dbReference>
<name>A0A8S5PVU6_9CAUD</name>
<dbReference type="GO" id="GO:0003677">
    <property type="term" value="F:DNA binding"/>
    <property type="evidence" value="ECO:0007669"/>
    <property type="project" value="UniProtKB-KW"/>
</dbReference>
<dbReference type="GO" id="GO:0015074">
    <property type="term" value="P:DNA integration"/>
    <property type="evidence" value="ECO:0007669"/>
    <property type="project" value="UniProtKB-KW"/>
</dbReference>
<dbReference type="InterPro" id="IPR011010">
    <property type="entry name" value="DNA_brk_join_enz"/>
</dbReference>
<dbReference type="InterPro" id="IPR010998">
    <property type="entry name" value="Integrase_recombinase_N"/>
</dbReference>
<evidence type="ECO:0000256" key="3">
    <source>
        <dbReference type="ARBA" id="ARBA00022679"/>
    </source>
</evidence>
<keyword evidence="3" id="KW-0808">Transferase</keyword>
<dbReference type="PANTHER" id="PTHR30629">
    <property type="entry name" value="PROPHAGE INTEGRASE"/>
    <property type="match status" value="1"/>
</dbReference>
<dbReference type="GO" id="GO:0016740">
    <property type="term" value="F:transferase activity"/>
    <property type="evidence" value="ECO:0007669"/>
    <property type="project" value="UniProtKB-KW"/>
</dbReference>
<comment type="similarity">
    <text evidence="1">Belongs to the 'phage' integrase family.</text>
</comment>
<dbReference type="PROSITE" id="PS51898">
    <property type="entry name" value="TYR_RECOMBINASE"/>
    <property type="match status" value="1"/>
</dbReference>
<keyword evidence="8" id="KW-1160">Virus entry into host cell</keyword>
<evidence type="ECO:0000256" key="9">
    <source>
        <dbReference type="ARBA" id="ARBA00049605"/>
    </source>
</evidence>
<keyword evidence="5" id="KW-0238">DNA-binding</keyword>
<reference evidence="11" key="1">
    <citation type="journal article" date="2021" name="Proc. Natl. Acad. Sci. U.S.A.">
        <title>A Catalog of Tens of Thousands of Viruses from Human Metagenomes Reveals Hidden Associations with Chronic Diseases.</title>
        <authorList>
            <person name="Tisza M.J."/>
            <person name="Buck C.B."/>
        </authorList>
    </citation>
    <scope>NUCLEOTIDE SEQUENCE</scope>
    <source>
        <strain evidence="11">CtUPB15</strain>
    </source>
</reference>
<evidence type="ECO:0000256" key="6">
    <source>
        <dbReference type="ARBA" id="ARBA00023172"/>
    </source>
</evidence>
<dbReference type="GO" id="GO:0075713">
    <property type="term" value="P:establishment of integrated proviral latency"/>
    <property type="evidence" value="ECO:0007669"/>
    <property type="project" value="UniProtKB-KW"/>
</dbReference>
<dbReference type="InterPro" id="IPR002104">
    <property type="entry name" value="Integrase_catalytic"/>
</dbReference>
<keyword evidence="6" id="KW-0233">DNA recombination</keyword>
<dbReference type="GO" id="GO:0006310">
    <property type="term" value="P:DNA recombination"/>
    <property type="evidence" value="ECO:0007669"/>
    <property type="project" value="UniProtKB-KW"/>
</dbReference>
<organism evidence="11">
    <name type="scientific">Myoviridae sp. ctUPB15</name>
    <dbReference type="NCBI Taxonomy" id="2825116"/>
    <lineage>
        <taxon>Viruses</taxon>
        <taxon>Duplodnaviria</taxon>
        <taxon>Heunggongvirae</taxon>
        <taxon>Uroviricota</taxon>
        <taxon>Caudoviricetes</taxon>
    </lineage>
</organism>
<keyword evidence="4" id="KW-0229">DNA integration</keyword>
<evidence type="ECO:0000256" key="1">
    <source>
        <dbReference type="ARBA" id="ARBA00008857"/>
    </source>
</evidence>
<dbReference type="GO" id="GO:0046718">
    <property type="term" value="P:symbiont entry into host cell"/>
    <property type="evidence" value="ECO:0007669"/>
    <property type="project" value="UniProtKB-KW"/>
</dbReference>
<dbReference type="EMBL" id="BK015516">
    <property type="protein sequence ID" value="DAE10611.1"/>
    <property type="molecule type" value="Genomic_DNA"/>
</dbReference>
<dbReference type="Gene3D" id="1.10.150.130">
    <property type="match status" value="1"/>
</dbReference>
<evidence type="ECO:0000256" key="8">
    <source>
        <dbReference type="ARBA" id="ARBA00023296"/>
    </source>
</evidence>
<keyword evidence="7" id="KW-1179">Viral genome integration</keyword>
<evidence type="ECO:0000259" key="10">
    <source>
        <dbReference type="PROSITE" id="PS51898"/>
    </source>
</evidence>
<evidence type="ECO:0000256" key="5">
    <source>
        <dbReference type="ARBA" id="ARBA00023125"/>
    </source>
</evidence>
<protein>
    <recommendedName>
        <fullName evidence="2">Integrase</fullName>
    </recommendedName>
</protein>
<dbReference type="Gene3D" id="1.10.443.10">
    <property type="entry name" value="Intergrase catalytic core"/>
    <property type="match status" value="1"/>
</dbReference>
<comment type="function">
    <text evidence="9">Integrase is necessary for integration of the phage into the host genome by site-specific recombination. In conjunction with excisionase, integrase is also necessary for excision of the prophage from the host genome.</text>
</comment>
<feature type="domain" description="Tyr recombinase" evidence="10">
    <location>
        <begin position="214"/>
        <end position="385"/>
    </location>
</feature>
<evidence type="ECO:0000313" key="11">
    <source>
        <dbReference type="EMBL" id="DAE10611.1"/>
    </source>
</evidence>